<dbReference type="Proteomes" id="UP000010384">
    <property type="component" value="Plasmid pCHRO.01"/>
</dbReference>
<dbReference type="InParanoid" id="K9U8Z6"/>
<reference evidence="3 4" key="1">
    <citation type="submission" date="2012-06" db="EMBL/GenBank/DDBJ databases">
        <title>Finished plasmid 1 of genome of Chroococcidiopsis thermalis PCC 7203.</title>
        <authorList>
            <consortium name="US DOE Joint Genome Institute"/>
            <person name="Gugger M."/>
            <person name="Coursin T."/>
            <person name="Rippka R."/>
            <person name="Tandeau De Marsac N."/>
            <person name="Huntemann M."/>
            <person name="Wei C.-L."/>
            <person name="Han J."/>
            <person name="Detter J.C."/>
            <person name="Han C."/>
            <person name="Tapia R."/>
            <person name="Davenport K."/>
            <person name="Daligault H."/>
            <person name="Erkkila T."/>
            <person name="Gu W."/>
            <person name="Munk A.C.C."/>
            <person name="Teshima H."/>
            <person name="Xu Y."/>
            <person name="Chain P."/>
            <person name="Chen A."/>
            <person name="Krypides N."/>
            <person name="Mavromatis K."/>
            <person name="Markowitz V."/>
            <person name="Szeto E."/>
            <person name="Ivanova N."/>
            <person name="Mikhailova N."/>
            <person name="Ovchinnikova G."/>
            <person name="Pagani I."/>
            <person name="Pati A."/>
            <person name="Goodwin L."/>
            <person name="Peters L."/>
            <person name="Pitluck S."/>
            <person name="Woyke T."/>
            <person name="Kerfeld C."/>
        </authorList>
    </citation>
    <scope>NUCLEOTIDE SEQUENCE [LARGE SCALE GENOMIC DNA]</scope>
    <source>
        <strain evidence="3 4">PCC 7203</strain>
        <plasmid evidence="3 4">pCHRO.01</plasmid>
    </source>
</reference>
<evidence type="ECO:0000313" key="4">
    <source>
        <dbReference type="Proteomes" id="UP000010384"/>
    </source>
</evidence>
<gene>
    <name evidence="3" type="ORF">Chro_5747</name>
</gene>
<sequence length="496" mass="55295">MPESVTPIQPDAAKKQQLLLPSKTKPAVAFNPSALDRARERQRERELLTQQILALPLEDVATRLGMSPKKGEKGKWCNEQLRNISLTAGKGWYDWNAGVGGKNATSLAMHVLGIDRRAARDWLAVQFGLSRPINCISSCSSATTKQRRKSIANTSIDRRPFVIPVPDESKWMEVQSYLVSQRALPLELVEALHREGKIYASGIAPAVLKSLQQQGKNGKKLTNAVFIRQDIHGEAQGASLRDVQGKFKGLAEGSRKDIGWFSFLQGQGEVQRIVLTESAIDAMSVAALTKYKHLTTLYLATDGTGTLPLELLHNCLTRGGQIILAQDADRAGERQAWNVVKALGKGNIIRAAPNLGKDWNEFLQAKMTATQLEQWYKVSEWWRIAQAIGKTNKYVDRVKLVADEVESGQSLSKEAKASMEQDFCRWREIGASLWKWWRAAVTLEKTADDLQQIANTALAFYAEQHPLPLATEILLQLQHDLELSQQLHALHSRIQT</sequence>
<dbReference type="CDD" id="cd00188">
    <property type="entry name" value="TOPRIM"/>
    <property type="match status" value="1"/>
</dbReference>
<geneLocation type="plasmid" evidence="3 4">
    <name>pCHRO.01</name>
</geneLocation>
<dbReference type="InterPro" id="IPR025054">
    <property type="entry name" value="DUF3991"/>
</dbReference>
<dbReference type="EMBL" id="CP003598">
    <property type="protein sequence ID" value="AFY91093.1"/>
    <property type="molecule type" value="Genomic_DNA"/>
</dbReference>
<proteinExistence type="predicted"/>
<evidence type="ECO:0000313" key="3">
    <source>
        <dbReference type="EMBL" id="AFY91093.1"/>
    </source>
</evidence>
<evidence type="ECO:0000259" key="2">
    <source>
        <dbReference type="PROSITE" id="PS50880"/>
    </source>
</evidence>
<dbReference type="RefSeq" id="WP_015163030.1">
    <property type="nucleotide sequence ID" value="NC_019699.1"/>
</dbReference>
<keyword evidence="4" id="KW-1185">Reference proteome</keyword>
<dbReference type="KEGG" id="cthe:Chro_5747"/>
<dbReference type="Gene3D" id="3.40.1360.10">
    <property type="match status" value="1"/>
</dbReference>
<dbReference type="SUPFAM" id="SSF57783">
    <property type="entry name" value="Zinc beta-ribbon"/>
    <property type="match status" value="1"/>
</dbReference>
<dbReference type="HOGENOM" id="CLU_658736_0_0_3"/>
<keyword evidence="3" id="KW-0614">Plasmid</keyword>
<feature type="region of interest" description="Disordered" evidence="1">
    <location>
        <begin position="1"/>
        <end position="34"/>
    </location>
</feature>
<dbReference type="OrthoDB" id="9800759at2"/>
<dbReference type="Pfam" id="PF13155">
    <property type="entry name" value="Toprim_2"/>
    <property type="match status" value="1"/>
</dbReference>
<dbReference type="AlphaFoldDB" id="K9U8Z6"/>
<evidence type="ECO:0000256" key="1">
    <source>
        <dbReference type="SAM" id="MobiDB-lite"/>
    </source>
</evidence>
<organism evidence="3 4">
    <name type="scientific">Chroococcidiopsis thermalis (strain PCC 7203)</name>
    <dbReference type="NCBI Taxonomy" id="251229"/>
    <lineage>
        <taxon>Bacteria</taxon>
        <taxon>Bacillati</taxon>
        <taxon>Cyanobacteriota</taxon>
        <taxon>Cyanophyceae</taxon>
        <taxon>Chroococcidiopsidales</taxon>
        <taxon>Chroococcidiopsidaceae</taxon>
        <taxon>Chroococcidiopsis</taxon>
    </lineage>
</organism>
<dbReference type="InterPro" id="IPR006171">
    <property type="entry name" value="TOPRIM_dom"/>
</dbReference>
<dbReference type="PROSITE" id="PS50880">
    <property type="entry name" value="TOPRIM"/>
    <property type="match status" value="1"/>
</dbReference>
<name>K9U8Z6_CHRTP</name>
<accession>K9U8Z6</accession>
<feature type="domain" description="Toprim" evidence="2">
    <location>
        <begin position="271"/>
        <end position="356"/>
    </location>
</feature>
<protein>
    <submittedName>
        <fullName evidence="3">TOPRIM domain-containing protein</fullName>
    </submittedName>
</protein>
<dbReference type="SUPFAM" id="SSF56731">
    <property type="entry name" value="DNA primase core"/>
    <property type="match status" value="1"/>
</dbReference>
<dbReference type="Pfam" id="PF13154">
    <property type="entry name" value="DUF3991"/>
    <property type="match status" value="1"/>
</dbReference>